<comment type="similarity">
    <text evidence="2">Belongs to the bacterial solute-binding protein 8 family.</text>
</comment>
<feature type="domain" description="Fe/B12 periplasmic-binding" evidence="6">
    <location>
        <begin position="58"/>
        <end position="322"/>
    </location>
</feature>
<dbReference type="Proteomes" id="UP001602013">
    <property type="component" value="Unassembled WGS sequence"/>
</dbReference>
<dbReference type="PANTHER" id="PTHR30532:SF1">
    <property type="entry name" value="IRON(3+)-HYDROXAMATE-BINDING PROTEIN FHUD"/>
    <property type="match status" value="1"/>
</dbReference>
<keyword evidence="4 5" id="KW-0732">Signal</keyword>
<keyword evidence="8" id="KW-1185">Reference proteome</keyword>
<evidence type="ECO:0000256" key="4">
    <source>
        <dbReference type="ARBA" id="ARBA00022729"/>
    </source>
</evidence>
<name>A0ABW6SJI9_9ACTN</name>
<accession>A0ABW6SJI9</accession>
<evidence type="ECO:0000259" key="6">
    <source>
        <dbReference type="PROSITE" id="PS50983"/>
    </source>
</evidence>
<evidence type="ECO:0000256" key="1">
    <source>
        <dbReference type="ARBA" id="ARBA00004196"/>
    </source>
</evidence>
<dbReference type="Gene3D" id="3.40.50.1980">
    <property type="entry name" value="Nitrogenase molybdenum iron protein domain"/>
    <property type="match status" value="2"/>
</dbReference>
<dbReference type="EMBL" id="JBIASD010000003">
    <property type="protein sequence ID" value="MFF3665137.1"/>
    <property type="molecule type" value="Genomic_DNA"/>
</dbReference>
<reference evidence="7 8" key="1">
    <citation type="submission" date="2024-10" db="EMBL/GenBank/DDBJ databases">
        <title>The Natural Products Discovery Center: Release of the First 8490 Sequenced Strains for Exploring Actinobacteria Biosynthetic Diversity.</title>
        <authorList>
            <person name="Kalkreuter E."/>
            <person name="Kautsar S.A."/>
            <person name="Yang D."/>
            <person name="Bader C.D."/>
            <person name="Teijaro C.N."/>
            <person name="Fluegel L."/>
            <person name="Davis C.M."/>
            <person name="Simpson J.R."/>
            <person name="Lauterbach L."/>
            <person name="Steele A.D."/>
            <person name="Gui C."/>
            <person name="Meng S."/>
            <person name="Li G."/>
            <person name="Viehrig K."/>
            <person name="Ye F."/>
            <person name="Su P."/>
            <person name="Kiefer A.F."/>
            <person name="Nichols A."/>
            <person name="Cepeda A.J."/>
            <person name="Yan W."/>
            <person name="Fan B."/>
            <person name="Jiang Y."/>
            <person name="Adhikari A."/>
            <person name="Zheng C.-J."/>
            <person name="Schuster L."/>
            <person name="Cowan T.M."/>
            <person name="Smanski M.J."/>
            <person name="Chevrette M.G."/>
            <person name="De Carvalho L.P.S."/>
            <person name="Shen B."/>
        </authorList>
    </citation>
    <scope>NUCLEOTIDE SEQUENCE [LARGE SCALE GENOMIC DNA]</scope>
    <source>
        <strain evidence="7 8">NPDC002173</strain>
    </source>
</reference>
<comment type="caution">
    <text evidence="7">The sequence shown here is derived from an EMBL/GenBank/DDBJ whole genome shotgun (WGS) entry which is preliminary data.</text>
</comment>
<dbReference type="InterPro" id="IPR051313">
    <property type="entry name" value="Bact_iron-sidero_bind"/>
</dbReference>
<evidence type="ECO:0000313" key="7">
    <source>
        <dbReference type="EMBL" id="MFF3665137.1"/>
    </source>
</evidence>
<proteinExistence type="inferred from homology"/>
<feature type="signal peptide" evidence="5">
    <location>
        <begin position="1"/>
        <end position="27"/>
    </location>
</feature>
<feature type="chain" id="PRO_5047188294" evidence="5">
    <location>
        <begin position="28"/>
        <end position="323"/>
    </location>
</feature>
<protein>
    <submittedName>
        <fullName evidence="7">Iron-siderophore ABC transporter substrate-binding protein</fullName>
    </submittedName>
</protein>
<evidence type="ECO:0000256" key="5">
    <source>
        <dbReference type="SAM" id="SignalP"/>
    </source>
</evidence>
<dbReference type="RefSeq" id="WP_387409149.1">
    <property type="nucleotide sequence ID" value="NZ_JBIASD010000003.1"/>
</dbReference>
<dbReference type="InterPro" id="IPR002491">
    <property type="entry name" value="ABC_transptr_periplasmic_BD"/>
</dbReference>
<evidence type="ECO:0000313" key="8">
    <source>
        <dbReference type="Proteomes" id="UP001602013"/>
    </source>
</evidence>
<gene>
    <name evidence="7" type="ORF">ACFYXI_06045</name>
</gene>
<evidence type="ECO:0000256" key="2">
    <source>
        <dbReference type="ARBA" id="ARBA00008814"/>
    </source>
</evidence>
<dbReference type="SUPFAM" id="SSF53807">
    <property type="entry name" value="Helical backbone' metal receptor"/>
    <property type="match status" value="1"/>
</dbReference>
<dbReference type="Pfam" id="PF01497">
    <property type="entry name" value="Peripla_BP_2"/>
    <property type="match status" value="1"/>
</dbReference>
<dbReference type="PROSITE" id="PS50983">
    <property type="entry name" value="FE_B12_PBP"/>
    <property type="match status" value="1"/>
</dbReference>
<keyword evidence="3" id="KW-0813">Transport</keyword>
<dbReference type="PANTHER" id="PTHR30532">
    <property type="entry name" value="IRON III DICITRATE-BINDING PERIPLASMIC PROTEIN"/>
    <property type="match status" value="1"/>
</dbReference>
<sequence length="323" mass="33749">MKMWKAARMRTALAAGALATLSLTACGGGETSGAAGAGDTRQAAHAYGTSQVPAAPKRVAVLGDEALDFAIAAGITPVGVTTTRGLETPNPYLADKVKDVPVVGNVREVNYEALAKTGPDMIVGSATGVDEAAYKELSRIAPTVVIGDPAAQFRPWRDVVTEAGAAFGRPEVATKLVSDVEAELATVKSSLGDVSGRKAVLIRWGTDGPTPMYRGLQSAQLLGELGYGFPKIVDVEKGGHGATLSMERLDEIDVDHVFISALNPEADTALAQAKSSPTWRSLDAVKNDRVLTVRNDLWNNSSGGLAALEFLKDFTAKMVTNKG</sequence>
<evidence type="ECO:0000256" key="3">
    <source>
        <dbReference type="ARBA" id="ARBA00022448"/>
    </source>
</evidence>
<organism evidence="7 8">
    <name type="scientific">Microtetraspora malaysiensis</name>
    <dbReference type="NCBI Taxonomy" id="161358"/>
    <lineage>
        <taxon>Bacteria</taxon>
        <taxon>Bacillati</taxon>
        <taxon>Actinomycetota</taxon>
        <taxon>Actinomycetes</taxon>
        <taxon>Streptosporangiales</taxon>
        <taxon>Streptosporangiaceae</taxon>
        <taxon>Microtetraspora</taxon>
    </lineage>
</organism>
<comment type="subcellular location">
    <subcellularLocation>
        <location evidence="1">Cell envelope</location>
    </subcellularLocation>
</comment>
<dbReference type="PROSITE" id="PS51257">
    <property type="entry name" value="PROKAR_LIPOPROTEIN"/>
    <property type="match status" value="1"/>
</dbReference>
<dbReference type="CDD" id="cd01146">
    <property type="entry name" value="FhuD"/>
    <property type="match status" value="1"/>
</dbReference>